<dbReference type="Proteomes" id="UP000008152">
    <property type="component" value="Chromosome II"/>
</dbReference>
<proteinExistence type="predicted"/>
<dbReference type="KEGG" id="vha:VIBHAR_05697"/>
<dbReference type="AlphaFoldDB" id="A7N8K7"/>
<dbReference type="EMBL" id="CP000790">
    <property type="protein sequence ID" value="ABU73592.1"/>
    <property type="molecule type" value="Genomic_DNA"/>
</dbReference>
<accession>A7N8K7</accession>
<name>A7N8K7_VIBC1</name>
<evidence type="ECO:0000313" key="1">
    <source>
        <dbReference type="EMBL" id="ABU73592.1"/>
    </source>
</evidence>
<reference evidence="1 2" key="1">
    <citation type="submission" date="2007-08" db="EMBL/GenBank/DDBJ databases">
        <authorList>
            <consortium name="The Vibrio harveyi Genome Sequencing Project"/>
            <person name="Bassler B."/>
            <person name="Clifton S.W."/>
            <person name="Fulton L."/>
            <person name="Delehaunty K."/>
            <person name="Fronick C."/>
            <person name="Harrison M."/>
            <person name="Markivic C."/>
            <person name="Fulton R."/>
            <person name="Tin-Wollam A.-M."/>
            <person name="Shah N."/>
            <person name="Pepin K."/>
            <person name="Nash W."/>
            <person name="Thiruvilangam P."/>
            <person name="Bhonagiri V."/>
            <person name="Waters C."/>
            <person name="Tu K.C."/>
            <person name="Irgon J."/>
            <person name="Wilson R.K."/>
        </authorList>
    </citation>
    <scope>NUCLEOTIDE SEQUENCE [LARGE SCALE GENOMIC DNA]</scope>
    <source>
        <strain evidence="2">ATCC BAA-1116 / BB120</strain>
    </source>
</reference>
<protein>
    <submittedName>
        <fullName evidence="1">Uncharacterized protein</fullName>
    </submittedName>
</protein>
<organism evidence="1 2">
    <name type="scientific">Vibrio campbellii (strain ATCC BAA-1116)</name>
    <dbReference type="NCBI Taxonomy" id="2902295"/>
    <lineage>
        <taxon>Bacteria</taxon>
        <taxon>Pseudomonadati</taxon>
        <taxon>Pseudomonadota</taxon>
        <taxon>Gammaproteobacteria</taxon>
        <taxon>Vibrionales</taxon>
        <taxon>Vibrionaceae</taxon>
        <taxon>Vibrio</taxon>
    </lineage>
</organism>
<gene>
    <name evidence="1" type="ordered locus">VIBHAR_05697</name>
</gene>
<sequence>MIYLCRFDKRNLSKFYEEKLNKNASLRIRLAKRFIC</sequence>
<evidence type="ECO:0000313" key="2">
    <source>
        <dbReference type="Proteomes" id="UP000008152"/>
    </source>
</evidence>